<keyword evidence="2" id="KW-0472">Membrane</keyword>
<keyword evidence="4" id="KW-1185">Reference proteome</keyword>
<feature type="transmembrane region" description="Helical" evidence="2">
    <location>
        <begin position="418"/>
        <end position="445"/>
    </location>
</feature>
<keyword evidence="2" id="KW-1133">Transmembrane helix</keyword>
<proteinExistence type="predicted"/>
<reference evidence="3 4" key="1">
    <citation type="submission" date="2024-11" db="EMBL/GenBank/DDBJ databases">
        <title>Chromosome-level genome assembly of Eucalyptus globulus Labill. provides insights into its genome evolution.</title>
        <authorList>
            <person name="Li X."/>
        </authorList>
    </citation>
    <scope>NUCLEOTIDE SEQUENCE [LARGE SCALE GENOMIC DNA]</scope>
    <source>
        <strain evidence="3">CL2024</strain>
        <tissue evidence="3">Fresh tender leaves</tissue>
    </source>
</reference>
<sequence length="449" mass="52645">MSRESDSRRSKTIGSSGSSHCVVNVKTTDVRGRDSAEGIGFCIFRAPQSLSEINPEAYQPKIVPIGPYHHGEPHFQKTQEHKRRFSTDLLHRTDQTTDKLEHFAEALKPKEEEIRRCYSEELDFDSDELIGMMVLDGCFIIELFCKYYYRKSPGHTHLKHDPLLTEQWRLPFLMQDLAKLENQIPWSVLKCLFDLTLRSWNEKHPSLSELALSFFNQIVQRKEDVLKKYFNREGEHLLDFLRCTYIPESQETKRKAKERKTNDFLQLIQPANKLRQAGIQFKPTHCESFMDIKFSNGALEIPVLKFDDFLSSLFLNFIAFEQCHCGSSKHVTDYATFMACLLNTPADAEFLCNRKIIERFFGTDKKIAQFFNNIGKDIAFNIRKTYLRHVFQDVNRYCEKDWRVHWASFKNTFFKTRWYLLTAIVAFIVLDLSTVQSLYAVLAYYRPTP</sequence>
<dbReference type="Pfam" id="PF03140">
    <property type="entry name" value="DUF247"/>
    <property type="match status" value="1"/>
</dbReference>
<evidence type="ECO:0000256" key="2">
    <source>
        <dbReference type="SAM" id="Phobius"/>
    </source>
</evidence>
<name>A0ABD3IL80_EUCGL</name>
<dbReference type="PANTHER" id="PTHR31170:SF21">
    <property type="match status" value="1"/>
</dbReference>
<organism evidence="3 4">
    <name type="scientific">Eucalyptus globulus</name>
    <name type="common">Tasmanian blue gum</name>
    <dbReference type="NCBI Taxonomy" id="34317"/>
    <lineage>
        <taxon>Eukaryota</taxon>
        <taxon>Viridiplantae</taxon>
        <taxon>Streptophyta</taxon>
        <taxon>Embryophyta</taxon>
        <taxon>Tracheophyta</taxon>
        <taxon>Spermatophyta</taxon>
        <taxon>Magnoliopsida</taxon>
        <taxon>eudicotyledons</taxon>
        <taxon>Gunneridae</taxon>
        <taxon>Pentapetalae</taxon>
        <taxon>rosids</taxon>
        <taxon>malvids</taxon>
        <taxon>Myrtales</taxon>
        <taxon>Myrtaceae</taxon>
        <taxon>Myrtoideae</taxon>
        <taxon>Eucalypteae</taxon>
        <taxon>Eucalyptus</taxon>
    </lineage>
</organism>
<dbReference type="AlphaFoldDB" id="A0ABD3IL80"/>
<gene>
    <name evidence="3" type="ORF">ACJRO7_007469</name>
</gene>
<feature type="region of interest" description="Disordered" evidence="1">
    <location>
        <begin position="1"/>
        <end position="20"/>
    </location>
</feature>
<evidence type="ECO:0000313" key="4">
    <source>
        <dbReference type="Proteomes" id="UP001634007"/>
    </source>
</evidence>
<dbReference type="InterPro" id="IPR004158">
    <property type="entry name" value="DUF247_pln"/>
</dbReference>
<evidence type="ECO:0000256" key="1">
    <source>
        <dbReference type="SAM" id="MobiDB-lite"/>
    </source>
</evidence>
<dbReference type="Proteomes" id="UP001634007">
    <property type="component" value="Unassembled WGS sequence"/>
</dbReference>
<evidence type="ECO:0000313" key="3">
    <source>
        <dbReference type="EMBL" id="KAL3715730.1"/>
    </source>
</evidence>
<comment type="caution">
    <text evidence="3">The sequence shown here is derived from an EMBL/GenBank/DDBJ whole genome shotgun (WGS) entry which is preliminary data.</text>
</comment>
<keyword evidence="2" id="KW-0812">Transmembrane</keyword>
<accession>A0ABD3IL80</accession>
<dbReference type="PANTHER" id="PTHR31170">
    <property type="entry name" value="BNAC04G53230D PROTEIN"/>
    <property type="match status" value="1"/>
</dbReference>
<protein>
    <submittedName>
        <fullName evidence="3">Uncharacterized protein</fullName>
    </submittedName>
</protein>
<dbReference type="EMBL" id="JBJKBG010000011">
    <property type="protein sequence ID" value="KAL3715730.1"/>
    <property type="molecule type" value="Genomic_DNA"/>
</dbReference>